<organism evidence="1 2">
    <name type="scientific">Paraburkholderia ribeironis</name>
    <dbReference type="NCBI Taxonomy" id="1247936"/>
    <lineage>
        <taxon>Bacteria</taxon>
        <taxon>Pseudomonadati</taxon>
        <taxon>Pseudomonadota</taxon>
        <taxon>Betaproteobacteria</taxon>
        <taxon>Burkholderiales</taxon>
        <taxon>Burkholderiaceae</taxon>
        <taxon>Paraburkholderia</taxon>
    </lineage>
</organism>
<gene>
    <name evidence="1" type="ORF">BN2475_470062</name>
</gene>
<evidence type="ECO:0000313" key="1">
    <source>
        <dbReference type="EMBL" id="SIT44245.1"/>
    </source>
</evidence>
<sequence>MCRAQRSYLHTVISIAESDIRKACAHFSYRRRLVLLMHNFMHDDPNERPYSISASLWARFTGATCVD</sequence>
<accession>A0A1N7SA53</accession>
<evidence type="ECO:0000313" key="2">
    <source>
        <dbReference type="Proteomes" id="UP000187012"/>
    </source>
</evidence>
<dbReference type="Proteomes" id="UP000187012">
    <property type="component" value="Unassembled WGS sequence"/>
</dbReference>
<protein>
    <submittedName>
        <fullName evidence="1">Uncharacterized protein</fullName>
    </submittedName>
</protein>
<dbReference type="EMBL" id="CYGX02000047">
    <property type="protein sequence ID" value="SIT44245.1"/>
    <property type="molecule type" value="Genomic_DNA"/>
</dbReference>
<dbReference type="AlphaFoldDB" id="A0A1N7SA53"/>
<proteinExistence type="predicted"/>
<dbReference type="STRING" id="1247936.BN2475_470062"/>
<reference evidence="1 2" key="1">
    <citation type="submission" date="2016-12" db="EMBL/GenBank/DDBJ databases">
        <authorList>
            <person name="Song W.-J."/>
            <person name="Kurnit D.M."/>
        </authorList>
    </citation>
    <scope>NUCLEOTIDE SEQUENCE [LARGE SCALE GENOMIC DNA]</scope>
    <source>
        <strain evidence="1 2">STM7296</strain>
    </source>
</reference>
<name>A0A1N7SA53_9BURK</name>
<keyword evidence="2" id="KW-1185">Reference proteome</keyword>